<comment type="caution">
    <text evidence="1">The sequence shown here is derived from an EMBL/GenBank/DDBJ whole genome shotgun (WGS) entry which is preliminary data.</text>
</comment>
<dbReference type="Proteomes" id="UP001642520">
    <property type="component" value="Unassembled WGS sequence"/>
</dbReference>
<organism evidence="1 2">
    <name type="scientific">Xylocopa violacea</name>
    <name type="common">Violet carpenter bee</name>
    <name type="synonym">Apis violacea</name>
    <dbReference type="NCBI Taxonomy" id="135666"/>
    <lineage>
        <taxon>Eukaryota</taxon>
        <taxon>Metazoa</taxon>
        <taxon>Ecdysozoa</taxon>
        <taxon>Arthropoda</taxon>
        <taxon>Hexapoda</taxon>
        <taxon>Insecta</taxon>
        <taxon>Pterygota</taxon>
        <taxon>Neoptera</taxon>
        <taxon>Endopterygota</taxon>
        <taxon>Hymenoptera</taxon>
        <taxon>Apocrita</taxon>
        <taxon>Aculeata</taxon>
        <taxon>Apoidea</taxon>
        <taxon>Anthophila</taxon>
        <taxon>Apidae</taxon>
        <taxon>Xylocopa</taxon>
        <taxon>Xylocopa</taxon>
    </lineage>
</organism>
<evidence type="ECO:0000313" key="2">
    <source>
        <dbReference type="Proteomes" id="UP001642520"/>
    </source>
</evidence>
<protein>
    <submittedName>
        <fullName evidence="1">Uncharacterized protein</fullName>
    </submittedName>
</protein>
<sequence length="134" mass="15657">MTPTVGTTVIIDNQDWIWEEKINESRNKISCILDMRLHIKRHVRFAQLQILSQTLYGSLETQPSILILNKTESKHDFWRPPSTVLDASKTRMAHKMDDVSQTSLYIKKLNSEMIVSSNSKLEQNFRVELNERVK</sequence>
<evidence type="ECO:0000313" key="1">
    <source>
        <dbReference type="EMBL" id="CAL7949873.1"/>
    </source>
</evidence>
<gene>
    <name evidence="1" type="ORF">XYLVIOL_LOCUS9640</name>
</gene>
<accession>A0ABP1P9E0</accession>
<dbReference type="EMBL" id="CAXAJV020001300">
    <property type="protein sequence ID" value="CAL7949873.1"/>
    <property type="molecule type" value="Genomic_DNA"/>
</dbReference>
<keyword evidence="2" id="KW-1185">Reference proteome</keyword>
<reference evidence="1 2" key="1">
    <citation type="submission" date="2024-08" db="EMBL/GenBank/DDBJ databases">
        <authorList>
            <person name="Will J Nash"/>
            <person name="Angela Man"/>
            <person name="Seanna McTaggart"/>
            <person name="Kendall Baker"/>
            <person name="Tom Barker"/>
            <person name="Leah Catchpole"/>
            <person name="Alex Durrant"/>
            <person name="Karim Gharbi"/>
            <person name="Naomi Irish"/>
            <person name="Gemy Kaithakottil"/>
            <person name="Debby Ku"/>
            <person name="Aaliyah Providence"/>
            <person name="Felix Shaw"/>
            <person name="David Swarbreck"/>
            <person name="Chris Watkins"/>
            <person name="Ann M. McCartney"/>
            <person name="Giulio Formenti"/>
            <person name="Alice Mouton"/>
            <person name="Noel Vella"/>
            <person name="Bjorn M von Reumont"/>
            <person name="Adriana Vella"/>
            <person name="Wilfried Haerty"/>
        </authorList>
    </citation>
    <scope>NUCLEOTIDE SEQUENCE [LARGE SCALE GENOMIC DNA]</scope>
</reference>
<name>A0ABP1P9E0_XYLVO</name>
<proteinExistence type="predicted"/>